<dbReference type="EMBL" id="CAXAMN010000092">
    <property type="protein sequence ID" value="CAK8986309.1"/>
    <property type="molecule type" value="Genomic_DNA"/>
</dbReference>
<dbReference type="Proteomes" id="UP001642484">
    <property type="component" value="Unassembled WGS sequence"/>
</dbReference>
<protein>
    <recommendedName>
        <fullName evidence="5">C3H1-type domain-containing protein</fullName>
    </recommendedName>
</protein>
<evidence type="ECO:0008006" key="5">
    <source>
        <dbReference type="Google" id="ProtNLM"/>
    </source>
</evidence>
<evidence type="ECO:0000256" key="1">
    <source>
        <dbReference type="SAM" id="MobiDB-lite"/>
    </source>
</evidence>
<dbReference type="EMBL" id="CAXAMN010000115">
    <property type="protein sequence ID" value="CAK8986535.1"/>
    <property type="molecule type" value="Genomic_DNA"/>
</dbReference>
<proteinExistence type="predicted"/>
<feature type="compositionally biased region" description="Basic and acidic residues" evidence="1">
    <location>
        <begin position="42"/>
        <end position="52"/>
    </location>
</feature>
<organism evidence="3 4">
    <name type="scientific">Durusdinium trenchii</name>
    <dbReference type="NCBI Taxonomy" id="1381693"/>
    <lineage>
        <taxon>Eukaryota</taxon>
        <taxon>Sar</taxon>
        <taxon>Alveolata</taxon>
        <taxon>Dinophyceae</taxon>
        <taxon>Suessiales</taxon>
        <taxon>Symbiodiniaceae</taxon>
        <taxon>Durusdinium</taxon>
    </lineage>
</organism>
<feature type="region of interest" description="Disordered" evidence="1">
    <location>
        <begin position="23"/>
        <end position="61"/>
    </location>
</feature>
<gene>
    <name evidence="2" type="ORF">CCMP2556_LOCUS461</name>
    <name evidence="3" type="ORF">CCMP2556_LOCUS544</name>
</gene>
<accession>A0ABP0H924</accession>
<evidence type="ECO:0000313" key="3">
    <source>
        <dbReference type="EMBL" id="CAK8986535.1"/>
    </source>
</evidence>
<evidence type="ECO:0000313" key="2">
    <source>
        <dbReference type="EMBL" id="CAK8986309.1"/>
    </source>
</evidence>
<reference evidence="3 4" key="1">
    <citation type="submission" date="2024-02" db="EMBL/GenBank/DDBJ databases">
        <authorList>
            <person name="Chen Y."/>
            <person name="Shah S."/>
            <person name="Dougan E. K."/>
            <person name="Thang M."/>
            <person name="Chan C."/>
        </authorList>
    </citation>
    <scope>NUCLEOTIDE SEQUENCE [LARGE SCALE GENOMIC DNA]</scope>
</reference>
<evidence type="ECO:0000313" key="4">
    <source>
        <dbReference type="Proteomes" id="UP001642484"/>
    </source>
</evidence>
<sequence>MAQHLPNAARTTWFEMTFNDEALDEESPAGPPVDPNHAGQGGKEEPCLDFARDPGTSPHSNRTCDPCVFVASAHGCSKGLACEFCHLDHPAINSAHFSRPHKQRRMRMRQVILQHLQGNDPDEMQQALQREARRNAYMRKLIPSYIAFHFGEPTPTVNELDDT</sequence>
<name>A0ABP0H924_9DINO</name>
<comment type="caution">
    <text evidence="3">The sequence shown here is derived from an EMBL/GenBank/DDBJ whole genome shotgun (WGS) entry which is preliminary data.</text>
</comment>
<keyword evidence="4" id="KW-1185">Reference proteome</keyword>